<evidence type="ECO:0000313" key="1">
    <source>
        <dbReference type="EMBL" id="KAI9900311.1"/>
    </source>
</evidence>
<name>A0ACC0V2E0_9HYPO</name>
<evidence type="ECO:0000313" key="2">
    <source>
        <dbReference type="Proteomes" id="UP001163324"/>
    </source>
</evidence>
<dbReference type="Proteomes" id="UP001163324">
    <property type="component" value="Chromosome 4"/>
</dbReference>
<comment type="caution">
    <text evidence="1">The sequence shown here is derived from an EMBL/GenBank/DDBJ whole genome shotgun (WGS) entry which is preliminary data.</text>
</comment>
<keyword evidence="2" id="KW-1185">Reference proteome</keyword>
<accession>A0ACC0V2E0</accession>
<dbReference type="EMBL" id="CM047943">
    <property type="protein sequence ID" value="KAI9900311.1"/>
    <property type="molecule type" value="Genomic_DNA"/>
</dbReference>
<protein>
    <submittedName>
        <fullName evidence="1">Uncharacterized protein</fullName>
    </submittedName>
</protein>
<reference evidence="1" key="1">
    <citation type="submission" date="2022-10" db="EMBL/GenBank/DDBJ databases">
        <title>Complete Genome of Trichothecium roseum strain YXFP-22015, a Plant Pathogen Isolated from Citrus.</title>
        <authorList>
            <person name="Wang Y."/>
            <person name="Zhu L."/>
        </authorList>
    </citation>
    <scope>NUCLEOTIDE SEQUENCE</scope>
    <source>
        <strain evidence="1">YXFP-22015</strain>
    </source>
</reference>
<gene>
    <name evidence="1" type="ORF">N3K66_004573</name>
</gene>
<sequence>MSYGQYEQNPYQQGPSQESGYGYGQSNPYAQDGQGQGQYEMQNLTSGVGGGTNGGYRRPLSKDEFLDRVKSLREEIKNLTSDIDYIGQLHQRSLGSTDASAGAQLEQYVSETQVRNTAIKDGIKGLERDLVNTTDSTRNTKDTQLQSLKTFFRAELDKYQSLERDYQQRYREQIARQYRIVNPDATEEEVREATEADWGNEGVFQTALRTNRTGHASSVLGNVRARHNELQRIERTLHELMKLYEDLAAVVEQQDPVIQATEQNAELTNEHIEKGNDQVATATHHVRNKRKLQWWCALVVFLILVALGVGLGIGLKNAK</sequence>
<proteinExistence type="predicted"/>
<organism evidence="1 2">
    <name type="scientific">Trichothecium roseum</name>
    <dbReference type="NCBI Taxonomy" id="47278"/>
    <lineage>
        <taxon>Eukaryota</taxon>
        <taxon>Fungi</taxon>
        <taxon>Dikarya</taxon>
        <taxon>Ascomycota</taxon>
        <taxon>Pezizomycotina</taxon>
        <taxon>Sordariomycetes</taxon>
        <taxon>Hypocreomycetidae</taxon>
        <taxon>Hypocreales</taxon>
        <taxon>Hypocreales incertae sedis</taxon>
        <taxon>Trichothecium</taxon>
    </lineage>
</organism>